<feature type="region of interest" description="Disordered" evidence="1">
    <location>
        <begin position="194"/>
        <end position="213"/>
    </location>
</feature>
<dbReference type="PANTHER" id="PTHR33198:SF20">
    <property type="entry name" value="RETROTRANSPOSON GAG DOMAIN-CONTAINING PROTEIN"/>
    <property type="match status" value="1"/>
</dbReference>
<feature type="compositionally biased region" description="Basic residues" evidence="1">
    <location>
        <begin position="196"/>
        <end position="213"/>
    </location>
</feature>
<dbReference type="AlphaFoldDB" id="A0A2S2PKD8"/>
<organism evidence="2">
    <name type="scientific">Schizaphis graminum</name>
    <name type="common">Green bug aphid</name>
    <dbReference type="NCBI Taxonomy" id="13262"/>
    <lineage>
        <taxon>Eukaryota</taxon>
        <taxon>Metazoa</taxon>
        <taxon>Ecdysozoa</taxon>
        <taxon>Arthropoda</taxon>
        <taxon>Hexapoda</taxon>
        <taxon>Insecta</taxon>
        <taxon>Pterygota</taxon>
        <taxon>Neoptera</taxon>
        <taxon>Paraneoptera</taxon>
        <taxon>Hemiptera</taxon>
        <taxon>Sternorrhyncha</taxon>
        <taxon>Aphidomorpha</taxon>
        <taxon>Aphidoidea</taxon>
        <taxon>Aphididae</taxon>
        <taxon>Aphidini</taxon>
        <taxon>Schizaphis</taxon>
    </lineage>
</organism>
<gene>
    <name evidence="2" type="ORF">g.110075</name>
</gene>
<sequence length="213" mass="25086">MADTNGQFVVPSSMSFSGNLAQNWKLWYQKFTIFMLATQKDNLDQMTKTGILLNHIGTEGLRIYNTFSFVDHDATNYDLVVQKFKDYCESQKNIIYERFRFYKCVQKPEQTFDQFLTELKSLASSCDFADLDEMVRDRVVMGIDNSQMQEILLRESNLTLQKATDLCRVTEIAKIQHQEMEDKSCVLTIQEEVKKPQKWSKFSKRQEHRKPFK</sequence>
<name>A0A2S2PKD8_SCHGA</name>
<evidence type="ECO:0000313" key="2">
    <source>
        <dbReference type="EMBL" id="MBY29910.1"/>
    </source>
</evidence>
<proteinExistence type="predicted"/>
<evidence type="ECO:0000256" key="1">
    <source>
        <dbReference type="SAM" id="MobiDB-lite"/>
    </source>
</evidence>
<dbReference type="PANTHER" id="PTHR33198">
    <property type="entry name" value="ANK_REP_REGION DOMAIN-CONTAINING PROTEIN-RELATED"/>
    <property type="match status" value="1"/>
</dbReference>
<dbReference type="EMBL" id="GGMR01017291">
    <property type="protein sequence ID" value="MBY29910.1"/>
    <property type="molecule type" value="Transcribed_RNA"/>
</dbReference>
<reference evidence="2" key="1">
    <citation type="submission" date="2018-04" db="EMBL/GenBank/DDBJ databases">
        <title>Transcriptome of Schizaphis graminum biotype I.</title>
        <authorList>
            <person name="Scully E.D."/>
            <person name="Geib S.M."/>
            <person name="Palmer N.A."/>
            <person name="Koch K."/>
            <person name="Bradshaw J."/>
            <person name="Heng-Moss T."/>
            <person name="Sarath G."/>
        </authorList>
    </citation>
    <scope>NUCLEOTIDE SEQUENCE</scope>
</reference>
<accession>A0A2S2PKD8</accession>
<protein>
    <submittedName>
        <fullName evidence="2">Uncharacterized protein</fullName>
    </submittedName>
</protein>